<dbReference type="EMBL" id="JN398364">
    <property type="protein sequence ID" value="AEV94291.1"/>
    <property type="molecule type" value="Genomic_DNA"/>
</dbReference>
<evidence type="ECO:0000256" key="8">
    <source>
        <dbReference type="ARBA" id="ARBA00023136"/>
    </source>
</evidence>
<dbReference type="Pfam" id="PF00115">
    <property type="entry name" value="COX1"/>
    <property type="match status" value="1"/>
</dbReference>
<accession>I6NIM3</accession>
<dbReference type="GeneID" id="13435706"/>
<dbReference type="SUPFAM" id="SSF81442">
    <property type="entry name" value="Cytochrome c oxidase subunit I-like"/>
    <property type="match status" value="1"/>
</dbReference>
<dbReference type="Gene3D" id="1.20.210.10">
    <property type="entry name" value="Cytochrome c oxidase-like, subunit I domain"/>
    <property type="match status" value="1"/>
</dbReference>
<comment type="function">
    <text evidence="9">Component of the cytochrome c oxidase, the last enzyme in the mitochondrial electron transport chain which drives oxidative phosphorylation. The respiratory chain contains 3 multisubunit complexes succinate dehydrogenase (complex II, CII), ubiquinol-cytochrome c oxidoreductase (cytochrome b-c1 complex, complex III, CIII) and cytochrome c oxidase (complex IV, CIV), that cooperate to transfer electrons derived from NADH and succinate to molecular oxygen, creating an electrochemical gradient over the inner membrane that drives transmembrane transport and the ATP synthase. Cytochrome c oxidase is the component of the respiratory chain that catalyzes the reduction of oxygen to water. Electrons originating from reduced cytochrome c in the intermembrane space (IMS) are transferred via the dinuclear copper A center (CU(A)) of subunit 2 and heme A of subunit 1 to the active site in subunit 1, a binuclear center (BNC) formed by heme A3 and copper B (CU(B)). The BNC reduces molecular oxygen to 2 water molecules using 4 electrons from cytochrome c in the IMS and 4 protons from the mitochondrial matrix.</text>
</comment>
<dbReference type="GO" id="GO:0005743">
    <property type="term" value="C:mitochondrial inner membrane"/>
    <property type="evidence" value="ECO:0007669"/>
    <property type="project" value="UniProtKB-SubCell"/>
</dbReference>
<dbReference type="InterPro" id="IPR000883">
    <property type="entry name" value="Cyt_C_Oxase_1"/>
</dbReference>
<dbReference type="PRINTS" id="PR01165">
    <property type="entry name" value="CYCOXIDASEI"/>
</dbReference>
<evidence type="ECO:0000256" key="2">
    <source>
        <dbReference type="ARBA" id="ARBA00004141"/>
    </source>
</evidence>
<keyword evidence="9" id="KW-0999">Mitochondrion inner membrane</keyword>
<dbReference type="GO" id="GO:0020037">
    <property type="term" value="F:heme binding"/>
    <property type="evidence" value="ECO:0007669"/>
    <property type="project" value="InterPro"/>
</dbReference>
<dbReference type="PROSITE" id="PS50855">
    <property type="entry name" value="COX1"/>
    <property type="match status" value="1"/>
</dbReference>
<dbReference type="InterPro" id="IPR036927">
    <property type="entry name" value="Cyt_c_oxase-like_su1_sf"/>
</dbReference>
<evidence type="ECO:0000256" key="9">
    <source>
        <dbReference type="RuleBase" id="RU000369"/>
    </source>
</evidence>
<dbReference type="PROSITE" id="PS00077">
    <property type="entry name" value="COX1_CUB"/>
    <property type="match status" value="1"/>
</dbReference>
<keyword evidence="9" id="KW-0479">Metal-binding</keyword>
<feature type="transmembrane region" description="Helical" evidence="10">
    <location>
        <begin position="475"/>
        <end position="492"/>
    </location>
</feature>
<feature type="transmembrane region" description="Helical" evidence="10">
    <location>
        <begin position="200"/>
        <end position="229"/>
    </location>
</feature>
<keyword evidence="9" id="KW-0349">Heme</keyword>
<feature type="transmembrane region" description="Helical" evidence="10">
    <location>
        <begin position="322"/>
        <end position="343"/>
    </location>
</feature>
<dbReference type="PANTHER" id="PTHR10422:SF18">
    <property type="entry name" value="CYTOCHROME C OXIDASE SUBUNIT 1"/>
    <property type="match status" value="1"/>
</dbReference>
<dbReference type="AlphaFoldDB" id="I6NIM3"/>
<comment type="subcellular location">
    <subcellularLocation>
        <location evidence="2">Membrane</location>
        <topology evidence="2">Multi-pass membrane protein</topology>
    </subcellularLocation>
    <subcellularLocation>
        <location evidence="9">Mitochondrion inner membrane</location>
        <topology evidence="9">Multi-pass membrane protein</topology>
    </subcellularLocation>
</comment>
<dbReference type="GO" id="GO:0045277">
    <property type="term" value="C:respiratory chain complex IV"/>
    <property type="evidence" value="ECO:0007669"/>
    <property type="project" value="InterPro"/>
</dbReference>
<dbReference type="CTD" id="4512"/>
<keyword evidence="8 9" id="KW-0472">Membrane</keyword>
<keyword evidence="9" id="KW-0186">Copper</keyword>
<organism evidence="12">
    <name type="scientific">Nuttallia olivacea</name>
    <dbReference type="NCBI Taxonomy" id="1125678"/>
    <lineage>
        <taxon>Eukaryota</taxon>
        <taxon>Metazoa</taxon>
        <taxon>Spiralia</taxon>
        <taxon>Lophotrochozoa</taxon>
        <taxon>Mollusca</taxon>
        <taxon>Bivalvia</taxon>
        <taxon>Autobranchia</taxon>
        <taxon>Heteroconchia</taxon>
        <taxon>Euheterodonta</taxon>
        <taxon>Imparidentia</taxon>
        <taxon>Neoheterodontei</taxon>
        <taxon>Cardiida</taxon>
        <taxon>Tellinoidea</taxon>
        <taxon>Psammobiidae</taxon>
        <taxon>Nuttallia</taxon>
    </lineage>
</organism>
<evidence type="ECO:0000256" key="4">
    <source>
        <dbReference type="ARBA" id="ARBA00009578"/>
    </source>
</evidence>
<evidence type="ECO:0000313" key="12">
    <source>
        <dbReference type="EMBL" id="AEV94291.1"/>
    </source>
</evidence>
<evidence type="ECO:0000256" key="1">
    <source>
        <dbReference type="ARBA" id="ARBA00001971"/>
    </source>
</evidence>
<dbReference type="GO" id="GO:0004129">
    <property type="term" value="F:cytochrome-c oxidase activity"/>
    <property type="evidence" value="ECO:0007669"/>
    <property type="project" value="UniProtKB-EC"/>
</dbReference>
<dbReference type="PANTHER" id="PTHR10422">
    <property type="entry name" value="CYTOCHROME C OXIDASE SUBUNIT 1"/>
    <property type="match status" value="1"/>
</dbReference>
<keyword evidence="9" id="KW-0249">Electron transport</keyword>
<keyword evidence="9" id="KW-0408">Iron</keyword>
<keyword evidence="9" id="KW-0679">Respiratory chain</keyword>
<keyword evidence="6 9" id="KW-0812">Transmembrane</keyword>
<dbReference type="GO" id="GO:0006123">
    <property type="term" value="P:mitochondrial electron transport, cytochrome c to oxygen"/>
    <property type="evidence" value="ECO:0007669"/>
    <property type="project" value="TreeGrafter"/>
</dbReference>
<gene>
    <name evidence="12" type="primary">cox1</name>
</gene>
<comment type="cofactor">
    <cofactor evidence="1">
        <name>heme</name>
        <dbReference type="ChEBI" id="CHEBI:30413"/>
    </cofactor>
</comment>
<evidence type="ECO:0000256" key="5">
    <source>
        <dbReference type="ARBA" id="ARBA00015947"/>
    </source>
</evidence>
<comment type="pathway">
    <text evidence="3 9">Energy metabolism; oxidative phosphorylation.</text>
</comment>
<dbReference type="InterPro" id="IPR023616">
    <property type="entry name" value="Cyt_c_oxase-like_su1_dom"/>
</dbReference>
<name>I6NIM3_9BIVA</name>
<keyword evidence="9" id="KW-0813">Transport</keyword>
<feature type="transmembrane region" description="Helical" evidence="10">
    <location>
        <begin position="436"/>
        <end position="455"/>
    </location>
</feature>
<feature type="transmembrane region" description="Helical" evidence="10">
    <location>
        <begin position="35"/>
        <end position="57"/>
    </location>
</feature>
<feature type="transmembrane region" description="Helical" evidence="10">
    <location>
        <begin position="249"/>
        <end position="273"/>
    </location>
</feature>
<feature type="transmembrane region" description="Helical" evidence="10">
    <location>
        <begin position="396"/>
        <end position="416"/>
    </location>
</feature>
<dbReference type="RefSeq" id="YP_006576397.1">
    <property type="nucleotide sequence ID" value="NC_018373.1"/>
</dbReference>
<dbReference type="GO" id="GO:0046872">
    <property type="term" value="F:metal ion binding"/>
    <property type="evidence" value="ECO:0007669"/>
    <property type="project" value="UniProtKB-KW"/>
</dbReference>
<sequence>MGSSFSGKMLYFSSPLGGEYKSLVRWMMSTNHKDIGSLYLIVGFWAGLVGLVFSVMMRTELMHPGPFYGASIYNVLVTTHGLFMIFFMVMPLMLGFFGNWLIPILLAVPDMCFARLNNLSFWLLPPAIAMVLMSNTIEEGVGTGWTLYPPLAAWAGHPAPAMEFMILGLHIAGMSSIFGAINFASTGANMRPEGIAPQRATLFVGSVFITSFLLIVAMPVLAAGLTMLLTDRSFNTSFFDPVGGGDPVLFIHLFWFFGHPEVYILILPGFGMISHATAVYSGKKGAFGVLGMVHAMISIGILGFLVWGHHMFTVGINIDSRAYFSGITMVIAVPTGVKVFSWLGTITGGVVRKSASMVWALGFLFLFTFGGLTGIILSSASLDVVLHDSYYVVGHFHYVLSMGAVFAIFCGFHHWFPMMSGIGLHPVWSKGHFSGMFMGVNATFFPHHILGLAGMPRRYSDYPYCFKKWHSVSSWGAFGDYVATWFFLFILWEGIISRRPLIFAAARGTFLEYAQHPLPHAHHNWRQNPLIYAFPKGSHYKVNGYVRTVKMKDGGEVMSSNPAFYSDQNFMDRGWGWSNTKVEVQ</sequence>
<evidence type="ECO:0000256" key="6">
    <source>
        <dbReference type="ARBA" id="ARBA00022692"/>
    </source>
</evidence>
<comment type="catalytic activity">
    <reaction evidence="9">
        <text>4 Fe(II)-[cytochrome c] + O2 + 8 H(+)(in) = 4 Fe(III)-[cytochrome c] + 2 H2O + 4 H(+)(out)</text>
        <dbReference type="Rhea" id="RHEA:11436"/>
        <dbReference type="Rhea" id="RHEA-COMP:10350"/>
        <dbReference type="Rhea" id="RHEA-COMP:14399"/>
        <dbReference type="ChEBI" id="CHEBI:15377"/>
        <dbReference type="ChEBI" id="CHEBI:15378"/>
        <dbReference type="ChEBI" id="CHEBI:15379"/>
        <dbReference type="ChEBI" id="CHEBI:29033"/>
        <dbReference type="ChEBI" id="CHEBI:29034"/>
        <dbReference type="EC" id="7.1.1.9"/>
    </reaction>
</comment>
<evidence type="ECO:0000259" key="11">
    <source>
        <dbReference type="PROSITE" id="PS50855"/>
    </source>
</evidence>
<proteinExistence type="inferred from homology"/>
<evidence type="ECO:0000256" key="3">
    <source>
        <dbReference type="ARBA" id="ARBA00004673"/>
    </source>
</evidence>
<keyword evidence="9 12" id="KW-0496">Mitochondrion</keyword>
<comment type="similarity">
    <text evidence="4 9">Belongs to the heme-copper respiratory oxidase family.</text>
</comment>
<dbReference type="UniPathway" id="UPA00705"/>
<protein>
    <recommendedName>
        <fullName evidence="5 9">Cytochrome c oxidase subunit 1</fullName>
        <ecNumber evidence="9">7.1.1.9</ecNumber>
    </recommendedName>
</protein>
<feature type="transmembrane region" description="Helical" evidence="10">
    <location>
        <begin position="285"/>
        <end position="307"/>
    </location>
</feature>
<feature type="domain" description="Cytochrome oxidase subunit I profile" evidence="11">
    <location>
        <begin position="20"/>
        <end position="532"/>
    </location>
</feature>
<feature type="transmembrane region" description="Helical" evidence="10">
    <location>
        <begin position="164"/>
        <end position="188"/>
    </location>
</feature>
<dbReference type="CDD" id="cd01663">
    <property type="entry name" value="Cyt_c_Oxidase_I"/>
    <property type="match status" value="1"/>
</dbReference>
<feature type="transmembrane region" description="Helical" evidence="10">
    <location>
        <begin position="355"/>
        <end position="376"/>
    </location>
</feature>
<reference evidence="12" key="1">
    <citation type="submission" date="2011-07" db="EMBL/GenBank/DDBJ databases">
        <title>The complete mitochondrial genomes of six heterodont bivalves (Tellinoidea and Solenoidea): extensive gene rearrangements and phylogenetic implications.</title>
        <authorList>
            <person name="Yuan Y."/>
            <person name="Li Q."/>
        </authorList>
    </citation>
    <scope>NUCLEOTIDE SEQUENCE</scope>
</reference>
<keyword evidence="7 10" id="KW-1133">Transmembrane helix</keyword>
<dbReference type="EC" id="7.1.1.9" evidence="9"/>
<evidence type="ECO:0000256" key="10">
    <source>
        <dbReference type="SAM" id="Phobius"/>
    </source>
</evidence>
<feature type="transmembrane region" description="Helical" evidence="10">
    <location>
        <begin position="82"/>
        <end position="107"/>
    </location>
</feature>
<dbReference type="InterPro" id="IPR033944">
    <property type="entry name" value="Cyt_c_oxase_su1_dom"/>
</dbReference>
<evidence type="ECO:0000256" key="7">
    <source>
        <dbReference type="ARBA" id="ARBA00022989"/>
    </source>
</evidence>
<geneLocation type="mitochondrion" evidence="12"/>
<feature type="transmembrane region" description="Helical" evidence="10">
    <location>
        <begin position="119"/>
        <end position="137"/>
    </location>
</feature>
<dbReference type="InterPro" id="IPR023615">
    <property type="entry name" value="Cyt_c_Oxase_su1_BS"/>
</dbReference>
<dbReference type="GO" id="GO:0015990">
    <property type="term" value="P:electron transport coupled proton transport"/>
    <property type="evidence" value="ECO:0007669"/>
    <property type="project" value="TreeGrafter"/>
</dbReference>